<name>A0A1J5NXQ7_9ZZZZ</name>
<keyword evidence="2" id="KW-0489">Methyltransferase</keyword>
<dbReference type="GO" id="GO:0008176">
    <property type="term" value="F:tRNA (guanine(46)-N7)-methyltransferase activity"/>
    <property type="evidence" value="ECO:0007669"/>
    <property type="project" value="UniProtKB-EC"/>
</dbReference>
<comment type="caution">
    <text evidence="2">The sequence shown here is derived from an EMBL/GenBank/DDBJ whole genome shotgun (WGS) entry which is preliminary data.</text>
</comment>
<dbReference type="AlphaFoldDB" id="A0A1J5NXQ7"/>
<organism evidence="2">
    <name type="scientific">mine drainage metagenome</name>
    <dbReference type="NCBI Taxonomy" id="410659"/>
    <lineage>
        <taxon>unclassified sequences</taxon>
        <taxon>metagenomes</taxon>
        <taxon>ecological metagenomes</taxon>
    </lineage>
</organism>
<feature type="domain" description="Methyltransferase" evidence="1">
    <location>
        <begin position="79"/>
        <end position="147"/>
    </location>
</feature>
<evidence type="ECO:0000259" key="1">
    <source>
        <dbReference type="Pfam" id="PF13847"/>
    </source>
</evidence>
<evidence type="ECO:0000313" key="2">
    <source>
        <dbReference type="EMBL" id="OIQ63562.1"/>
    </source>
</evidence>
<sequence>MVNLQVTKIYPYSDFPPQPDEQLKRRLTLVSGENDKNAALFQNDAAFDWMYPEHFQLISLKQWTPIAVARKAAEFFAEPGARVLDIGSGIGKFCLTAAYHYPGTSFHGVEQRQELVYFAEEARQYTGLDNVSFINANITQLDFSQFDHFYFYNSFYENIDAENSIDDTIATSFSLYSYYTQYLYKVLAEKPSGTRLVTFHCFDDVIPLDYCLVNASYDTLLRMWIKR</sequence>
<dbReference type="Gene3D" id="3.40.50.150">
    <property type="entry name" value="Vaccinia Virus protein VP39"/>
    <property type="match status" value="1"/>
</dbReference>
<gene>
    <name evidence="2" type="primary">trmB_14</name>
    <name evidence="2" type="ORF">GALL_548970</name>
</gene>
<proteinExistence type="predicted"/>
<dbReference type="CDD" id="cd02440">
    <property type="entry name" value="AdoMet_MTases"/>
    <property type="match status" value="1"/>
</dbReference>
<protein>
    <submittedName>
        <fullName evidence="2">tRNA (Guanine-N(7)-)-methyltransferase</fullName>
        <ecNumber evidence="2">2.1.1.33</ecNumber>
    </submittedName>
</protein>
<keyword evidence="2" id="KW-0808">Transferase</keyword>
<dbReference type="InterPro" id="IPR025714">
    <property type="entry name" value="Methyltranfer_dom"/>
</dbReference>
<dbReference type="EMBL" id="MLJW01008900">
    <property type="protein sequence ID" value="OIQ63562.1"/>
    <property type="molecule type" value="Genomic_DNA"/>
</dbReference>
<dbReference type="SUPFAM" id="SSF53335">
    <property type="entry name" value="S-adenosyl-L-methionine-dependent methyltransferases"/>
    <property type="match status" value="1"/>
</dbReference>
<accession>A0A1J5NXQ7</accession>
<reference evidence="2" key="1">
    <citation type="submission" date="2016-10" db="EMBL/GenBank/DDBJ databases">
        <title>Sequence of Gallionella enrichment culture.</title>
        <authorList>
            <person name="Poehlein A."/>
            <person name="Muehling M."/>
            <person name="Daniel R."/>
        </authorList>
    </citation>
    <scope>NUCLEOTIDE SEQUENCE</scope>
</reference>
<dbReference type="InterPro" id="IPR029063">
    <property type="entry name" value="SAM-dependent_MTases_sf"/>
</dbReference>
<dbReference type="EC" id="2.1.1.33" evidence="2"/>
<dbReference type="Pfam" id="PF13847">
    <property type="entry name" value="Methyltransf_31"/>
    <property type="match status" value="1"/>
</dbReference>